<organism evidence="2">
    <name type="scientific">Cuerna arida</name>
    <dbReference type="NCBI Taxonomy" id="1464854"/>
    <lineage>
        <taxon>Eukaryota</taxon>
        <taxon>Metazoa</taxon>
        <taxon>Ecdysozoa</taxon>
        <taxon>Arthropoda</taxon>
        <taxon>Hexapoda</taxon>
        <taxon>Insecta</taxon>
        <taxon>Pterygota</taxon>
        <taxon>Neoptera</taxon>
        <taxon>Paraneoptera</taxon>
        <taxon>Hemiptera</taxon>
        <taxon>Auchenorrhyncha</taxon>
        <taxon>Membracoidea</taxon>
        <taxon>Cicadellidae</taxon>
        <taxon>Cicadellinae</taxon>
        <taxon>Proconiini</taxon>
        <taxon>Cuerna</taxon>
    </lineage>
</organism>
<proteinExistence type="predicted"/>
<sequence length="115" mass="11458">TMPSILFTILLATLAAGASISDPESSAPKQKRGIFGSYYASAPFSSAVVAHAPVTVAHAPVLSAPVYHAPVVAQAPAATSYSSFSITHTPKVAYAAAPVAVAHAPVAVAHAPVAV</sequence>
<protein>
    <submittedName>
        <fullName evidence="2">Uncharacterized protein</fullName>
    </submittedName>
</protein>
<name>A0A1B6GFY4_9HEMI</name>
<evidence type="ECO:0000313" key="2">
    <source>
        <dbReference type="EMBL" id="JAS61339.1"/>
    </source>
</evidence>
<keyword evidence="1" id="KW-0732">Signal</keyword>
<accession>A0A1B6GFY4</accession>
<gene>
    <name evidence="2" type="ORF">g.7565</name>
</gene>
<evidence type="ECO:0000256" key="1">
    <source>
        <dbReference type="SAM" id="SignalP"/>
    </source>
</evidence>
<feature type="chain" id="PRO_5008583634" evidence="1">
    <location>
        <begin position="18"/>
        <end position="115"/>
    </location>
</feature>
<feature type="non-terminal residue" evidence="2">
    <location>
        <position position="115"/>
    </location>
</feature>
<feature type="non-terminal residue" evidence="2">
    <location>
        <position position="1"/>
    </location>
</feature>
<feature type="signal peptide" evidence="1">
    <location>
        <begin position="1"/>
        <end position="17"/>
    </location>
</feature>
<reference evidence="2" key="1">
    <citation type="submission" date="2015-11" db="EMBL/GenBank/DDBJ databases">
        <title>De novo transcriptome assembly of four potential Pierce s Disease insect vectors from Arizona vineyards.</title>
        <authorList>
            <person name="Tassone E.E."/>
        </authorList>
    </citation>
    <scope>NUCLEOTIDE SEQUENCE</scope>
</reference>
<dbReference type="AlphaFoldDB" id="A0A1B6GFY4"/>
<dbReference type="EMBL" id="GECZ01008430">
    <property type="protein sequence ID" value="JAS61339.1"/>
    <property type="molecule type" value="Transcribed_RNA"/>
</dbReference>